<dbReference type="PANTHER" id="PTHR36108">
    <property type="entry name" value="COLOSSIN-B-RELATED"/>
    <property type="match status" value="1"/>
</dbReference>
<dbReference type="Gene3D" id="2.60.40.10">
    <property type="entry name" value="Immunoglobulins"/>
    <property type="match status" value="5"/>
</dbReference>
<evidence type="ECO:0000256" key="2">
    <source>
        <dbReference type="ARBA" id="ARBA00022525"/>
    </source>
</evidence>
<evidence type="ECO:0000313" key="7">
    <source>
        <dbReference type="Proteomes" id="UP000199589"/>
    </source>
</evidence>
<accession>A0A1I3ZPP9</accession>
<evidence type="ECO:0000259" key="5">
    <source>
        <dbReference type="Pfam" id="PF17802"/>
    </source>
</evidence>
<dbReference type="InterPro" id="IPR013783">
    <property type="entry name" value="Ig-like_fold"/>
</dbReference>
<dbReference type="OrthoDB" id="2158979at2"/>
<dbReference type="EMBL" id="FOSJ01000036">
    <property type="protein sequence ID" value="SFK45626.1"/>
    <property type="molecule type" value="Genomic_DNA"/>
</dbReference>
<gene>
    <name evidence="6" type="ORF">SAMN04488569_103615</name>
</gene>
<keyword evidence="4" id="KW-0812">Transmembrane</keyword>
<proteinExistence type="inferred from homology"/>
<keyword evidence="3" id="KW-0732">Signal</keyword>
<name>A0A1I3ZPP9_9LACT</name>
<feature type="domain" description="SpaA-like prealbumin fold" evidence="5">
    <location>
        <begin position="239"/>
        <end position="316"/>
    </location>
</feature>
<comment type="similarity">
    <text evidence="1">Belongs to the serine-aspartate repeat-containing protein (SDr) family.</text>
</comment>
<dbReference type="AlphaFoldDB" id="A0A1I3ZPP9"/>
<dbReference type="Proteomes" id="UP000199589">
    <property type="component" value="Unassembled WGS sequence"/>
</dbReference>
<sequence>MADGLAPGEYKLHEVTAPEGYIINTLPISFTIDEEAEGEPAAFDLEAMVNYKGSVEWQKITEDGEPLTGAEFKVFNQNQELVTTVNSDENGMVQISELAPGTYTVQETSTIEGYILNSETFDFTIENEYMGKPEPLILDQFKNYQGKVQLIKMTDSNEPLAGAVFDLLRDDEVIESGLTTDENGQVYVERLIPGNYSFVETSAPGGFILNTQPLDFEIKSEIKGEPAVLRVGDFVNYRGNVELEKVDIQGNPLAGATFEVRDSKGNIVRKNVTSDNDGKVLVEHLAPGEYVMNEVQAPVGYLINSTTLQFTVDTESIGKPDTIQLGQFFNYQGDLEILKLNEDKELLENAVFDIFDEEGNKVAQNLSTNQNGSILLSELAPGNYNIVETKAPDGYQLDNKTYSVTIPNTSEGKPEQVSIEITNKRVIVNQESSDINGSLPQMNTSSYQLIIALVAIGLIVLGITLFRKNQEN</sequence>
<dbReference type="PANTHER" id="PTHR36108:SF13">
    <property type="entry name" value="COLOSSIN-B-RELATED"/>
    <property type="match status" value="1"/>
</dbReference>
<keyword evidence="7" id="KW-1185">Reference proteome</keyword>
<evidence type="ECO:0000256" key="4">
    <source>
        <dbReference type="SAM" id="Phobius"/>
    </source>
</evidence>
<dbReference type="SUPFAM" id="SSF49478">
    <property type="entry name" value="Cna protein B-type domain"/>
    <property type="match status" value="4"/>
</dbReference>
<feature type="domain" description="SpaA-like prealbumin fold" evidence="5">
    <location>
        <begin position="53"/>
        <end position="127"/>
    </location>
</feature>
<reference evidence="7" key="1">
    <citation type="submission" date="2016-10" db="EMBL/GenBank/DDBJ databases">
        <authorList>
            <person name="Varghese N."/>
            <person name="Submissions S."/>
        </authorList>
    </citation>
    <scope>NUCLEOTIDE SEQUENCE [LARGE SCALE GENOMIC DNA]</scope>
    <source>
        <strain evidence="7">DSM 16108</strain>
    </source>
</reference>
<keyword evidence="2" id="KW-0964">Secreted</keyword>
<keyword evidence="4" id="KW-0472">Membrane</keyword>
<feature type="domain" description="SpaA-like prealbumin fold" evidence="5">
    <location>
        <begin position="3"/>
        <end position="36"/>
    </location>
</feature>
<feature type="domain" description="SpaA-like prealbumin fold" evidence="5">
    <location>
        <begin position="333"/>
        <end position="410"/>
    </location>
</feature>
<keyword evidence="4" id="KW-1133">Transmembrane helix</keyword>
<dbReference type="Pfam" id="PF17802">
    <property type="entry name" value="SpaA"/>
    <property type="match status" value="5"/>
</dbReference>
<feature type="domain" description="SpaA-like prealbumin fold" evidence="5">
    <location>
        <begin position="146"/>
        <end position="220"/>
    </location>
</feature>
<feature type="transmembrane region" description="Helical" evidence="4">
    <location>
        <begin position="447"/>
        <end position="466"/>
    </location>
</feature>
<protein>
    <submittedName>
        <fullName evidence="6">Cna protein B-type domain-containing protein</fullName>
    </submittedName>
</protein>
<organism evidence="6 7">
    <name type="scientific">Marinilactibacillus piezotolerans</name>
    <dbReference type="NCBI Taxonomy" id="258723"/>
    <lineage>
        <taxon>Bacteria</taxon>
        <taxon>Bacillati</taxon>
        <taxon>Bacillota</taxon>
        <taxon>Bacilli</taxon>
        <taxon>Lactobacillales</taxon>
        <taxon>Carnobacteriaceae</taxon>
        <taxon>Marinilactibacillus</taxon>
    </lineage>
</organism>
<dbReference type="InterPro" id="IPR041033">
    <property type="entry name" value="SpaA_PFL_dom_1"/>
</dbReference>
<evidence type="ECO:0000256" key="1">
    <source>
        <dbReference type="ARBA" id="ARBA00007257"/>
    </source>
</evidence>
<evidence type="ECO:0000313" key="6">
    <source>
        <dbReference type="EMBL" id="SFK45626.1"/>
    </source>
</evidence>
<evidence type="ECO:0000256" key="3">
    <source>
        <dbReference type="ARBA" id="ARBA00022729"/>
    </source>
</evidence>